<evidence type="ECO:0000256" key="3">
    <source>
        <dbReference type="ARBA" id="ARBA00022840"/>
    </source>
</evidence>
<dbReference type="InterPro" id="IPR014015">
    <property type="entry name" value="Helicase_SF3_DNA-vir"/>
</dbReference>
<dbReference type="Proteomes" id="UP000654370">
    <property type="component" value="Unassembled WGS sequence"/>
</dbReference>
<protein>
    <recommendedName>
        <fullName evidence="4">SF3 helicase domain-containing protein</fullName>
    </recommendedName>
</protein>
<dbReference type="PANTHER" id="PTHR35372">
    <property type="entry name" value="ATP BINDING PROTEIN-RELATED"/>
    <property type="match status" value="1"/>
</dbReference>
<dbReference type="EMBL" id="JAEPQZ010000017">
    <property type="protein sequence ID" value="KAG2172431.1"/>
    <property type="molecule type" value="Genomic_DNA"/>
</dbReference>
<organism evidence="5 6">
    <name type="scientific">Mortierella isabellina</name>
    <name type="common">Filamentous fungus</name>
    <name type="synonym">Umbelopsis isabellina</name>
    <dbReference type="NCBI Taxonomy" id="91625"/>
    <lineage>
        <taxon>Eukaryota</taxon>
        <taxon>Fungi</taxon>
        <taxon>Fungi incertae sedis</taxon>
        <taxon>Mucoromycota</taxon>
        <taxon>Mucoromycotina</taxon>
        <taxon>Umbelopsidomycetes</taxon>
        <taxon>Umbelopsidales</taxon>
        <taxon>Umbelopsidaceae</taxon>
        <taxon>Umbelopsis</taxon>
    </lineage>
</organism>
<evidence type="ECO:0000259" key="4">
    <source>
        <dbReference type="PROSITE" id="PS51206"/>
    </source>
</evidence>
<keyword evidence="3" id="KW-0067">ATP-binding</keyword>
<feature type="domain" description="SF3 helicase" evidence="4">
    <location>
        <begin position="184"/>
        <end position="345"/>
    </location>
</feature>
<dbReference type="PANTHER" id="PTHR35372:SF2">
    <property type="entry name" value="SF3 HELICASE DOMAIN-CONTAINING PROTEIN"/>
    <property type="match status" value="1"/>
</dbReference>
<dbReference type="AlphaFoldDB" id="A0A8H7U6Y4"/>
<evidence type="ECO:0000256" key="2">
    <source>
        <dbReference type="ARBA" id="ARBA00022801"/>
    </source>
</evidence>
<keyword evidence="1" id="KW-0547">Nucleotide-binding</keyword>
<dbReference type="InterPro" id="IPR027417">
    <property type="entry name" value="P-loop_NTPase"/>
</dbReference>
<dbReference type="PROSITE" id="PS51206">
    <property type="entry name" value="SF3_HELICASE_1"/>
    <property type="match status" value="1"/>
</dbReference>
<name>A0A8H7U6Y4_MORIS</name>
<dbReference type="GO" id="GO:0016787">
    <property type="term" value="F:hydrolase activity"/>
    <property type="evidence" value="ECO:0007669"/>
    <property type="project" value="UniProtKB-KW"/>
</dbReference>
<evidence type="ECO:0000313" key="5">
    <source>
        <dbReference type="EMBL" id="KAG2172431.1"/>
    </source>
</evidence>
<gene>
    <name evidence="5" type="ORF">INT43_004973</name>
</gene>
<dbReference type="GO" id="GO:0005524">
    <property type="term" value="F:ATP binding"/>
    <property type="evidence" value="ECO:0007669"/>
    <property type="project" value="UniProtKB-KW"/>
</dbReference>
<keyword evidence="2" id="KW-0378">Hydrolase</keyword>
<dbReference type="OrthoDB" id="2414601at2759"/>
<reference evidence="5" key="1">
    <citation type="submission" date="2020-12" db="EMBL/GenBank/DDBJ databases">
        <title>Metabolic potential, ecology and presence of endohyphal bacteria is reflected in genomic diversity of Mucoromycotina.</title>
        <authorList>
            <person name="Muszewska A."/>
            <person name="Okrasinska A."/>
            <person name="Steczkiewicz K."/>
            <person name="Drgas O."/>
            <person name="Orlowska M."/>
            <person name="Perlinska-Lenart U."/>
            <person name="Aleksandrzak-Piekarczyk T."/>
            <person name="Szatraj K."/>
            <person name="Zielenkiewicz U."/>
            <person name="Pilsyk S."/>
            <person name="Malc E."/>
            <person name="Mieczkowski P."/>
            <person name="Kruszewska J.S."/>
            <person name="Biernat P."/>
            <person name="Pawlowska J."/>
        </authorList>
    </citation>
    <scope>NUCLEOTIDE SEQUENCE</scope>
    <source>
        <strain evidence="5">WA0000067209</strain>
    </source>
</reference>
<keyword evidence="6" id="KW-1185">Reference proteome</keyword>
<dbReference type="Gene3D" id="3.40.50.300">
    <property type="entry name" value="P-loop containing nucleotide triphosphate hydrolases"/>
    <property type="match status" value="1"/>
</dbReference>
<comment type="caution">
    <text evidence="5">The sequence shown here is derived from an EMBL/GenBank/DDBJ whole genome shotgun (WGS) entry which is preliminary data.</text>
</comment>
<dbReference type="InterPro" id="IPR051620">
    <property type="entry name" value="ORF904-like_C"/>
</dbReference>
<evidence type="ECO:0000256" key="1">
    <source>
        <dbReference type="ARBA" id="ARBA00022741"/>
    </source>
</evidence>
<proteinExistence type="predicted"/>
<evidence type="ECO:0000313" key="6">
    <source>
        <dbReference type="Proteomes" id="UP000654370"/>
    </source>
</evidence>
<sequence length="445" mass="51201">MYVSRAIRGLNVNYEEDSTIELFHDLSKLNLVEKYQAKLDVVVTESVYDEAAKFACKSFDKFVCTDINKHTIYVYRHNMWKLDHGLRYLVRDLVNFSPRSGSSHKHRSELIKDVCHHLYNESFIANLGEYKAINLCGTSFDFVSGEYRPGIPSDYTSISTDYPVQDDYRTEIEKMIRDIFPDDDIYKYFMRFCGSLLIPGNRDKLFMVWSGTGNNGKSVLARLIELTLGEYSVKLPTSLVTGRRGGSSSATPEMVIMEKKLIAFLQEPGHNERLNIGVVKELTGNDTLYVRGLYENARRISVKAKVVYIVNSTDNLAVMEDAAWNRIVVLPFLTHFTDKPMAYNERKKDLYLNDKLKKYAGSFLSLMIDEAREYMKYGLIDSETVKKTTKQVKIDNDPIGIYLESDMDKAYTSFCTYMKQFVPNEIIPNAKEYEKRKTASSPVLR</sequence>
<accession>A0A8H7U6Y4</accession>